<feature type="region of interest" description="Disordered" evidence="1">
    <location>
        <begin position="1"/>
        <end position="24"/>
    </location>
</feature>
<evidence type="ECO:0000256" key="1">
    <source>
        <dbReference type="SAM" id="MobiDB-lite"/>
    </source>
</evidence>
<feature type="compositionally biased region" description="Basic and acidic residues" evidence="1">
    <location>
        <begin position="1"/>
        <end position="12"/>
    </location>
</feature>
<evidence type="ECO:0000313" key="3">
    <source>
        <dbReference type="Proteomes" id="UP000053268"/>
    </source>
</evidence>
<accession>A0A0N1PH12</accession>
<evidence type="ECO:0000313" key="2">
    <source>
        <dbReference type="EMBL" id="KPJ02011.1"/>
    </source>
</evidence>
<gene>
    <name evidence="2" type="ORF">RR46_00273</name>
</gene>
<name>A0A0N1PH12_PAPXU</name>
<protein>
    <submittedName>
        <fullName evidence="2">Uncharacterized protein</fullName>
    </submittedName>
</protein>
<sequence length="95" mass="10383">MLKKESKTKMSEEGSTGAVGGSEGQFNLEGILSELGSFGKYQLLLLLLLAFRDSFLNMCNFNYVFTAAEVAYSAVDIVPAEGRHVHDSKQLNSEC</sequence>
<keyword evidence="3" id="KW-1185">Reference proteome</keyword>
<dbReference type="EMBL" id="KQ459293">
    <property type="protein sequence ID" value="KPJ02011.1"/>
    <property type="molecule type" value="Genomic_DNA"/>
</dbReference>
<proteinExistence type="predicted"/>
<reference evidence="2 3" key="1">
    <citation type="journal article" date="2015" name="Nat. Commun.">
        <title>Outbred genome sequencing and CRISPR/Cas9 gene editing in butterflies.</title>
        <authorList>
            <person name="Li X."/>
            <person name="Fan D."/>
            <person name="Zhang W."/>
            <person name="Liu G."/>
            <person name="Zhang L."/>
            <person name="Zhao L."/>
            <person name="Fang X."/>
            <person name="Chen L."/>
            <person name="Dong Y."/>
            <person name="Chen Y."/>
            <person name="Ding Y."/>
            <person name="Zhao R."/>
            <person name="Feng M."/>
            <person name="Zhu Y."/>
            <person name="Feng Y."/>
            <person name="Jiang X."/>
            <person name="Zhu D."/>
            <person name="Xiang H."/>
            <person name="Feng X."/>
            <person name="Li S."/>
            <person name="Wang J."/>
            <person name="Zhang G."/>
            <person name="Kronforst M.R."/>
            <person name="Wang W."/>
        </authorList>
    </citation>
    <scope>NUCLEOTIDE SEQUENCE [LARGE SCALE GENOMIC DNA]</scope>
    <source>
        <strain evidence="2">Ya'a_city_454_Px</strain>
        <tissue evidence="2">Whole body</tissue>
    </source>
</reference>
<organism evidence="2 3">
    <name type="scientific">Papilio xuthus</name>
    <name type="common">Asian swallowtail butterfly</name>
    <dbReference type="NCBI Taxonomy" id="66420"/>
    <lineage>
        <taxon>Eukaryota</taxon>
        <taxon>Metazoa</taxon>
        <taxon>Ecdysozoa</taxon>
        <taxon>Arthropoda</taxon>
        <taxon>Hexapoda</taxon>
        <taxon>Insecta</taxon>
        <taxon>Pterygota</taxon>
        <taxon>Neoptera</taxon>
        <taxon>Endopterygota</taxon>
        <taxon>Lepidoptera</taxon>
        <taxon>Glossata</taxon>
        <taxon>Ditrysia</taxon>
        <taxon>Papilionoidea</taxon>
        <taxon>Papilionidae</taxon>
        <taxon>Papilioninae</taxon>
        <taxon>Papilio</taxon>
    </lineage>
</organism>
<dbReference type="Proteomes" id="UP000053268">
    <property type="component" value="Unassembled WGS sequence"/>
</dbReference>
<dbReference type="AlphaFoldDB" id="A0A0N1PH12"/>